<organism evidence="4 5">
    <name type="scientific">Hydra vulgaris</name>
    <name type="common">Hydra</name>
    <name type="synonym">Hydra attenuata</name>
    <dbReference type="NCBI Taxonomy" id="6087"/>
    <lineage>
        <taxon>Eukaryota</taxon>
        <taxon>Metazoa</taxon>
        <taxon>Cnidaria</taxon>
        <taxon>Hydrozoa</taxon>
        <taxon>Hydroidolina</taxon>
        <taxon>Anthoathecata</taxon>
        <taxon>Aplanulata</taxon>
        <taxon>Hydridae</taxon>
        <taxon>Hydra</taxon>
    </lineage>
</organism>
<accession>A0ABM4DBJ1</accession>
<dbReference type="RefSeq" id="XP_065671737.1">
    <property type="nucleotide sequence ID" value="XM_065815665.1"/>
</dbReference>
<gene>
    <name evidence="5" type="primary">LOC136089613</name>
</gene>
<dbReference type="Proteomes" id="UP001652625">
    <property type="component" value="Chromosome 13"/>
</dbReference>
<dbReference type="InterPro" id="IPR027806">
    <property type="entry name" value="HARBI1_dom"/>
</dbReference>
<feature type="domain" description="DDE Tnp4" evidence="3">
    <location>
        <begin position="70"/>
        <end position="228"/>
    </location>
</feature>
<keyword evidence="2" id="KW-0479">Metal-binding</keyword>
<dbReference type="PANTHER" id="PTHR23080">
    <property type="entry name" value="THAP DOMAIN PROTEIN"/>
    <property type="match status" value="1"/>
</dbReference>
<dbReference type="GeneID" id="136089613"/>
<evidence type="ECO:0000313" key="5">
    <source>
        <dbReference type="RefSeq" id="XP_065671737.1"/>
    </source>
</evidence>
<evidence type="ECO:0000313" key="4">
    <source>
        <dbReference type="Proteomes" id="UP001652625"/>
    </source>
</evidence>
<sequence>MKLRFGLLTTDLADRFNISLGLASAIFSTWVKTSSLLLKHMIFVPSKDVIVQTMPNRFKKFNYSDLHSILDGTEFFIETPKNLDLQKLTWSEYKHHKTIKILSVAPNSSIVFFSKAYGGSFSDKEITNRSNYLDYIPRYSRIMYDKGFNINTKCSEHLIYYTVPSGQKGAAQMTPNEVKKTKEIANLRILVEQVIRRLKTFRILATEFPTTLLKLFDDIIIVCSALNNLRKPICLD</sequence>
<evidence type="ECO:0000256" key="1">
    <source>
        <dbReference type="ARBA" id="ARBA00001968"/>
    </source>
</evidence>
<protein>
    <submittedName>
        <fullName evidence="5">Uncharacterized protein LOC136089613</fullName>
    </submittedName>
</protein>
<dbReference type="PANTHER" id="PTHR23080:SF141">
    <property type="entry name" value="TRANSPOSASE HELIX-TURN-HELIX DOMAIN-CONTAINING PROTEIN"/>
    <property type="match status" value="1"/>
</dbReference>
<comment type="cofactor">
    <cofactor evidence="1">
        <name>a divalent metal cation</name>
        <dbReference type="ChEBI" id="CHEBI:60240"/>
    </cofactor>
</comment>
<keyword evidence="4" id="KW-1185">Reference proteome</keyword>
<proteinExistence type="predicted"/>
<evidence type="ECO:0000259" key="3">
    <source>
        <dbReference type="Pfam" id="PF13359"/>
    </source>
</evidence>
<dbReference type="Pfam" id="PF13359">
    <property type="entry name" value="DDE_Tnp_4"/>
    <property type="match status" value="1"/>
</dbReference>
<reference evidence="5" key="1">
    <citation type="submission" date="2025-08" db="UniProtKB">
        <authorList>
            <consortium name="RefSeq"/>
        </authorList>
    </citation>
    <scope>IDENTIFICATION</scope>
</reference>
<evidence type="ECO:0000256" key="2">
    <source>
        <dbReference type="ARBA" id="ARBA00022723"/>
    </source>
</evidence>
<name>A0ABM4DBJ1_HYDVU</name>